<evidence type="ECO:0000256" key="2">
    <source>
        <dbReference type="ARBA" id="ARBA00023203"/>
    </source>
</evidence>
<dbReference type="SUPFAM" id="SSF55753">
    <property type="entry name" value="Actin depolymerizing proteins"/>
    <property type="match status" value="1"/>
</dbReference>
<dbReference type="OMA" id="CYETANS"/>
<dbReference type="InterPro" id="IPR017904">
    <property type="entry name" value="ADF/Cofilin"/>
</dbReference>
<reference evidence="4" key="3">
    <citation type="submission" date="2025-09" db="UniProtKB">
        <authorList>
            <consortium name="Ensembl"/>
        </authorList>
    </citation>
    <scope>IDENTIFICATION</scope>
</reference>
<evidence type="ECO:0000259" key="3">
    <source>
        <dbReference type="PROSITE" id="PS51263"/>
    </source>
</evidence>
<evidence type="ECO:0000313" key="5">
    <source>
        <dbReference type="Proteomes" id="UP000472264"/>
    </source>
</evidence>
<dbReference type="InterPro" id="IPR002108">
    <property type="entry name" value="ADF-H"/>
</dbReference>
<reference evidence="4" key="1">
    <citation type="submission" date="2021-04" db="EMBL/GenBank/DDBJ databases">
        <authorList>
            <consortium name="Wellcome Sanger Institute Data Sharing"/>
        </authorList>
    </citation>
    <scope>NUCLEOTIDE SEQUENCE [LARGE SCALE GENOMIC DNA]</scope>
</reference>
<reference evidence="4" key="2">
    <citation type="submission" date="2025-08" db="UniProtKB">
        <authorList>
            <consortium name="Ensembl"/>
        </authorList>
    </citation>
    <scope>IDENTIFICATION</scope>
</reference>
<dbReference type="Ensembl" id="ENSENLT00000038056.1">
    <property type="protein sequence ID" value="ENSENLP00000037065.1"/>
    <property type="gene ID" value="ENSENLG00000016088.1"/>
</dbReference>
<dbReference type="Gene3D" id="3.40.20.10">
    <property type="entry name" value="Severin"/>
    <property type="match status" value="1"/>
</dbReference>
<keyword evidence="2" id="KW-0009">Actin-binding</keyword>
<name>A0A665VZL3_ECHNA</name>
<comment type="similarity">
    <text evidence="1">Belongs to the actin-binding proteins ADF family.</text>
</comment>
<dbReference type="GO" id="GO:0015629">
    <property type="term" value="C:actin cytoskeleton"/>
    <property type="evidence" value="ECO:0007669"/>
    <property type="project" value="InterPro"/>
</dbReference>
<dbReference type="Pfam" id="PF00241">
    <property type="entry name" value="Cofilin_ADF"/>
    <property type="match status" value="1"/>
</dbReference>
<proteinExistence type="inferred from homology"/>
<dbReference type="PRINTS" id="PR00006">
    <property type="entry name" value="COFILIN"/>
</dbReference>
<dbReference type="Proteomes" id="UP000472264">
    <property type="component" value="Chromosome 15"/>
</dbReference>
<organism evidence="4 5">
    <name type="scientific">Echeneis naucrates</name>
    <name type="common">Live sharksucker</name>
    <dbReference type="NCBI Taxonomy" id="173247"/>
    <lineage>
        <taxon>Eukaryota</taxon>
        <taxon>Metazoa</taxon>
        <taxon>Chordata</taxon>
        <taxon>Craniata</taxon>
        <taxon>Vertebrata</taxon>
        <taxon>Euteleostomi</taxon>
        <taxon>Actinopterygii</taxon>
        <taxon>Neopterygii</taxon>
        <taxon>Teleostei</taxon>
        <taxon>Neoteleostei</taxon>
        <taxon>Acanthomorphata</taxon>
        <taxon>Carangaria</taxon>
        <taxon>Carangiformes</taxon>
        <taxon>Echeneidae</taxon>
        <taxon>Echeneis</taxon>
    </lineage>
</organism>
<sequence>MTPQQFDCCCHFSLLPAPSHITSKKMTSGVKVADGVKELYNEMKVVKNDADQNERIRLAIFHIQEGFIETETVYRQKDLDSVDDIYKFLVTQLKSNICRYVLYDCHYETKESSKKEELVFVMWAPDSAPIKEKMSYASSKDSMKKILSGIKHQMQMNDISELQDREQFIDKMSIGISQGCQHGFAHCGGNLATSATLHTLTLLSSLRRFFAAEASSCSAASCFSLSSSCFFSTATGSPF</sequence>
<dbReference type="InParanoid" id="A0A665VZL3"/>
<protein>
    <recommendedName>
        <fullName evidence="3">ADF-H domain-containing protein</fullName>
    </recommendedName>
</protein>
<feature type="domain" description="ADF-H" evidence="3">
    <location>
        <begin position="29"/>
        <end position="172"/>
    </location>
</feature>
<keyword evidence="5" id="KW-1185">Reference proteome</keyword>
<dbReference type="SMART" id="SM00102">
    <property type="entry name" value="ADF"/>
    <property type="match status" value="1"/>
</dbReference>
<dbReference type="InterPro" id="IPR029006">
    <property type="entry name" value="ADF-H/Gelsolin-like_dom_sf"/>
</dbReference>
<dbReference type="CDD" id="cd11286">
    <property type="entry name" value="ADF_cofilin_like"/>
    <property type="match status" value="1"/>
</dbReference>
<dbReference type="GO" id="GO:0003779">
    <property type="term" value="F:actin binding"/>
    <property type="evidence" value="ECO:0007669"/>
    <property type="project" value="UniProtKB-KW"/>
</dbReference>
<accession>A0A665VZL3</accession>
<dbReference type="GO" id="GO:0030042">
    <property type="term" value="P:actin filament depolymerization"/>
    <property type="evidence" value="ECO:0007669"/>
    <property type="project" value="InterPro"/>
</dbReference>
<dbReference type="PANTHER" id="PTHR11913">
    <property type="entry name" value="COFILIN-RELATED"/>
    <property type="match status" value="1"/>
</dbReference>
<dbReference type="AlphaFoldDB" id="A0A665VZL3"/>
<dbReference type="PROSITE" id="PS51263">
    <property type="entry name" value="ADF_H"/>
    <property type="match status" value="1"/>
</dbReference>
<evidence type="ECO:0000313" key="4">
    <source>
        <dbReference type="Ensembl" id="ENSENLP00000037065.1"/>
    </source>
</evidence>
<evidence type="ECO:0000256" key="1">
    <source>
        <dbReference type="ARBA" id="ARBA00006844"/>
    </source>
</evidence>